<dbReference type="RefSeq" id="WP_043889477.1">
    <property type="nucleotide sequence ID" value="NZ_CAJDKC010000003.1"/>
</dbReference>
<evidence type="ECO:0000313" key="2">
    <source>
        <dbReference type="Proteomes" id="UP000587508"/>
    </source>
</evidence>
<organism evidence="1 2">
    <name type="scientific">Xanthomonas hortorum pv. carotae</name>
    <dbReference type="NCBI Taxonomy" id="487904"/>
    <lineage>
        <taxon>Bacteria</taxon>
        <taxon>Pseudomonadati</taxon>
        <taxon>Pseudomonadota</taxon>
        <taxon>Gammaproteobacteria</taxon>
        <taxon>Lysobacterales</taxon>
        <taxon>Lysobacteraceae</taxon>
        <taxon>Xanthomonas</taxon>
    </lineage>
</organism>
<protein>
    <submittedName>
        <fullName evidence="1">Uncharacterized protein</fullName>
    </submittedName>
</protein>
<evidence type="ECO:0000313" key="1">
    <source>
        <dbReference type="EMBL" id="CAD0309775.1"/>
    </source>
</evidence>
<gene>
    <name evidence="1" type="ORF">CFBP7900_07160</name>
</gene>
<dbReference type="EMBL" id="CAJDKC010000003">
    <property type="protein sequence ID" value="CAD0309761.1"/>
    <property type="molecule type" value="Genomic_DNA"/>
</dbReference>
<dbReference type="AlphaFoldDB" id="A0A6V7C4D4"/>
<accession>A0A6V7C4D4</accession>
<sequence length="194" mass="22198">MDDQVQAPTYAATIAMLRQHYVIPGLQLAVMHHKNRRPLNLKNEPHQSISRKRGAVMSETFEWINFPEGRARFSGGIRGFDELGHDTFAIEVDQAEVFGELEPRWLEDKAHFNIHILNFGYLDRVEVGMPLPSFSTRAFTLDELERVKLLVNKLIAAGLQFEDRPSALMESKKSFFTGQVVFEQDWALITQVAL</sequence>
<dbReference type="EMBL" id="CAJDKC010000003">
    <property type="protein sequence ID" value="CAD0309775.1"/>
    <property type="molecule type" value="Genomic_DNA"/>
</dbReference>
<reference evidence="1 2" key="1">
    <citation type="submission" date="2020-07" db="EMBL/GenBank/DDBJ databases">
        <authorList>
            <person name="Pothier F. J."/>
        </authorList>
    </citation>
    <scope>NUCLEOTIDE SEQUENCE [LARGE SCALE GENOMIC DNA]</scope>
    <source>
        <strain evidence="1 2">CFBP 7900</strain>
    </source>
</reference>
<proteinExistence type="predicted"/>
<name>A0A6V7C4D4_9XANT</name>
<dbReference type="Proteomes" id="UP000587508">
    <property type="component" value="Unassembled WGS sequence"/>
</dbReference>
<comment type="caution">
    <text evidence="1">The sequence shown here is derived from an EMBL/GenBank/DDBJ whole genome shotgun (WGS) entry which is preliminary data.</text>
</comment>